<reference evidence="1" key="1">
    <citation type="journal article" date="2014" name="Int. J. Syst. Evol. Microbiol.">
        <title>Complete genome sequence of Corynebacterium casei LMG S-19264T (=DSM 44701T), isolated from a smear-ripened cheese.</title>
        <authorList>
            <consortium name="US DOE Joint Genome Institute (JGI-PGF)"/>
            <person name="Walter F."/>
            <person name="Albersmeier A."/>
            <person name="Kalinowski J."/>
            <person name="Ruckert C."/>
        </authorList>
    </citation>
    <scope>NUCLEOTIDE SEQUENCE</scope>
    <source>
        <strain evidence="1">CGMCC 4.7201</strain>
    </source>
</reference>
<evidence type="ECO:0000313" key="2">
    <source>
        <dbReference type="Proteomes" id="UP000641932"/>
    </source>
</evidence>
<protein>
    <submittedName>
        <fullName evidence="1">Uncharacterized protein</fullName>
    </submittedName>
</protein>
<dbReference type="EMBL" id="BMMS01000015">
    <property type="protein sequence ID" value="GGO90942.1"/>
    <property type="molecule type" value="Genomic_DNA"/>
</dbReference>
<accession>A0A918DYI5</accession>
<dbReference type="AlphaFoldDB" id="A0A918DYI5"/>
<reference evidence="1" key="2">
    <citation type="submission" date="2020-09" db="EMBL/GenBank/DDBJ databases">
        <authorList>
            <person name="Sun Q."/>
            <person name="Zhou Y."/>
        </authorList>
    </citation>
    <scope>NUCLEOTIDE SEQUENCE</scope>
    <source>
        <strain evidence="1">CGMCC 4.7201</strain>
    </source>
</reference>
<evidence type="ECO:0000313" key="1">
    <source>
        <dbReference type="EMBL" id="GGO90942.1"/>
    </source>
</evidence>
<keyword evidence="2" id="KW-1185">Reference proteome</keyword>
<gene>
    <name evidence="1" type="ORF">GCM10012280_37640</name>
</gene>
<organism evidence="1 2">
    <name type="scientific">Wenjunlia tyrosinilytica</name>
    <dbReference type="NCBI Taxonomy" id="1544741"/>
    <lineage>
        <taxon>Bacteria</taxon>
        <taxon>Bacillati</taxon>
        <taxon>Actinomycetota</taxon>
        <taxon>Actinomycetes</taxon>
        <taxon>Kitasatosporales</taxon>
        <taxon>Streptomycetaceae</taxon>
        <taxon>Wenjunlia</taxon>
    </lineage>
</organism>
<dbReference type="Proteomes" id="UP000641932">
    <property type="component" value="Unassembled WGS sequence"/>
</dbReference>
<name>A0A918DYI5_9ACTN</name>
<proteinExistence type="predicted"/>
<sequence length="96" mass="10800">MALRGTCRHTYPIWAPGLPIMADRAPEGGFRTTRGAARTRPVAQSTRHEWCSRVSNACLDGGTDIRGKRVHPHRVRRAPGSFDPNDLYTFRIRMIA</sequence>
<comment type="caution">
    <text evidence="1">The sequence shown here is derived from an EMBL/GenBank/DDBJ whole genome shotgun (WGS) entry which is preliminary data.</text>
</comment>